<accession>A0ABY6P2M3</accession>
<sequence length="60" mass="6316">MPEDTSRGLLVTGTKGSAYTLNESASSTSVFVYDGRRGRLTVTVTAEPDGHNWVTGVGRG</sequence>
<proteinExistence type="predicted"/>
<gene>
    <name evidence="1" type="ORF">RHODO2019_05530</name>
</gene>
<organism evidence="1 2">
    <name type="scientific">Rhodococcus antarcticus</name>
    <dbReference type="NCBI Taxonomy" id="2987751"/>
    <lineage>
        <taxon>Bacteria</taxon>
        <taxon>Bacillati</taxon>
        <taxon>Actinomycetota</taxon>
        <taxon>Actinomycetes</taxon>
        <taxon>Mycobacteriales</taxon>
        <taxon>Nocardiaceae</taxon>
        <taxon>Rhodococcus</taxon>
    </lineage>
</organism>
<name>A0ABY6P2M3_9NOCA</name>
<dbReference type="Proteomes" id="UP001164965">
    <property type="component" value="Chromosome"/>
</dbReference>
<evidence type="ECO:0000313" key="1">
    <source>
        <dbReference type="EMBL" id="UZJ25895.1"/>
    </source>
</evidence>
<dbReference type="RefSeq" id="WP_265383999.1">
    <property type="nucleotide sequence ID" value="NZ_CP110615.1"/>
</dbReference>
<evidence type="ECO:0000313" key="2">
    <source>
        <dbReference type="Proteomes" id="UP001164965"/>
    </source>
</evidence>
<keyword evidence="2" id="KW-1185">Reference proteome</keyword>
<dbReference type="EMBL" id="CP110615">
    <property type="protein sequence ID" value="UZJ25895.1"/>
    <property type="molecule type" value="Genomic_DNA"/>
</dbReference>
<reference evidence="1" key="1">
    <citation type="submission" date="2022-10" db="EMBL/GenBank/DDBJ databases">
        <title>Rhodococcus sp.75.</title>
        <authorList>
            <person name="Sun M."/>
        </authorList>
    </citation>
    <scope>NUCLEOTIDE SEQUENCE</scope>
    <source>
        <strain evidence="1">75</strain>
    </source>
</reference>
<protein>
    <submittedName>
        <fullName evidence="1">Uncharacterized protein</fullName>
    </submittedName>
</protein>